<feature type="domain" description="Probable transposase IS891/IS1136/IS1341" evidence="6">
    <location>
        <begin position="106"/>
        <end position="172"/>
    </location>
</feature>
<keyword evidence="4" id="KW-0233">DNA recombination</keyword>
<proteinExistence type="inferred from homology"/>
<dbReference type="Proteomes" id="UP001589532">
    <property type="component" value="Unassembled WGS sequence"/>
</dbReference>
<evidence type="ECO:0000313" key="9">
    <source>
        <dbReference type="Proteomes" id="UP001589532"/>
    </source>
</evidence>
<evidence type="ECO:0000313" key="8">
    <source>
        <dbReference type="EMBL" id="MFB9629473.1"/>
    </source>
</evidence>
<accession>A0ABV5SCR6</accession>
<dbReference type="Pfam" id="PF01385">
    <property type="entry name" value="OrfB_IS605"/>
    <property type="match status" value="1"/>
</dbReference>
<dbReference type="InterPro" id="IPR010095">
    <property type="entry name" value="Cas12f1-like_TNB"/>
</dbReference>
<comment type="similarity">
    <text evidence="1">In the C-terminal section; belongs to the transposase 35 family.</text>
</comment>
<feature type="region of interest" description="Disordered" evidence="5">
    <location>
        <begin position="286"/>
        <end position="316"/>
    </location>
</feature>
<keyword evidence="3" id="KW-0238">DNA-binding</keyword>
<evidence type="ECO:0000256" key="3">
    <source>
        <dbReference type="ARBA" id="ARBA00023125"/>
    </source>
</evidence>
<keyword evidence="8" id="KW-0540">Nuclease</keyword>
<dbReference type="GO" id="GO:0004519">
    <property type="term" value="F:endonuclease activity"/>
    <property type="evidence" value="ECO:0007669"/>
    <property type="project" value="UniProtKB-KW"/>
</dbReference>
<keyword evidence="8" id="KW-0378">Hydrolase</keyword>
<sequence length="316" mass="34100">WVKFRLSRPLGGKVKSATVARDGAHWFISFLVDDGLAEVSEHARPGRHAGVDRGVVTGAVTSDGEFFDRRHAGVNGVSSMVPPPDATGDDPGDLGDTGFLTAGEARRYVRLQRRLARSKKGSNRRKQVVRAMGDLMRRVRWRRADFNAQAAHRLTRDYAMVTLERLNVRAMTASVAPKPVPGTPGAYLANGRAAKAGLNRSILDKGWYGLETALRSKARYTGTDIRIVDPAYTSQTCSNSACGRVDRKSRESQAAFRCTSCGYVEHADVNAAKNIKARRQAAGLVVSGRGDPTGSVKRQAPRTTVLGAGDAPRTAA</sequence>
<name>A0ABV5SCR6_9ACTN</name>
<protein>
    <submittedName>
        <fullName evidence="8">RNA-guided endonuclease InsQ/TnpB family protein</fullName>
    </submittedName>
</protein>
<keyword evidence="8" id="KW-0255">Endonuclease</keyword>
<gene>
    <name evidence="8" type="ORF">ACFFSA_40910</name>
</gene>
<reference evidence="8 9" key="1">
    <citation type="submission" date="2024-09" db="EMBL/GenBank/DDBJ databases">
        <authorList>
            <person name="Sun Q."/>
            <person name="Mori K."/>
        </authorList>
    </citation>
    <scope>NUCLEOTIDE SEQUENCE [LARGE SCALE GENOMIC DNA]</scope>
    <source>
        <strain evidence="8 9">JCM 3143</strain>
    </source>
</reference>
<dbReference type="EMBL" id="JBHMBW010000060">
    <property type="protein sequence ID" value="MFB9629473.1"/>
    <property type="molecule type" value="Genomic_DNA"/>
</dbReference>
<evidence type="ECO:0000256" key="2">
    <source>
        <dbReference type="ARBA" id="ARBA00022578"/>
    </source>
</evidence>
<evidence type="ECO:0000259" key="7">
    <source>
        <dbReference type="Pfam" id="PF07282"/>
    </source>
</evidence>
<keyword evidence="2" id="KW-0815">Transposition</keyword>
<feature type="domain" description="Cas12f1-like TNB" evidence="7">
    <location>
        <begin position="207"/>
        <end position="275"/>
    </location>
</feature>
<evidence type="ECO:0000256" key="4">
    <source>
        <dbReference type="ARBA" id="ARBA00023172"/>
    </source>
</evidence>
<dbReference type="NCBIfam" id="NF040570">
    <property type="entry name" value="guided_TnpB"/>
    <property type="match status" value="1"/>
</dbReference>
<feature type="non-terminal residue" evidence="8">
    <location>
        <position position="1"/>
    </location>
</feature>
<evidence type="ECO:0000256" key="1">
    <source>
        <dbReference type="ARBA" id="ARBA00008761"/>
    </source>
</evidence>
<evidence type="ECO:0000256" key="5">
    <source>
        <dbReference type="SAM" id="MobiDB-lite"/>
    </source>
</evidence>
<dbReference type="Pfam" id="PF07282">
    <property type="entry name" value="Cas12f1-like_TNB"/>
    <property type="match status" value="1"/>
</dbReference>
<evidence type="ECO:0000259" key="6">
    <source>
        <dbReference type="Pfam" id="PF01385"/>
    </source>
</evidence>
<dbReference type="RefSeq" id="WP_378521028.1">
    <property type="nucleotide sequence ID" value="NZ_JBHMBW010000060.1"/>
</dbReference>
<keyword evidence="9" id="KW-1185">Reference proteome</keyword>
<organism evidence="8 9">
    <name type="scientific">Nonomuraea helvata</name>
    <dbReference type="NCBI Taxonomy" id="37484"/>
    <lineage>
        <taxon>Bacteria</taxon>
        <taxon>Bacillati</taxon>
        <taxon>Actinomycetota</taxon>
        <taxon>Actinomycetes</taxon>
        <taxon>Streptosporangiales</taxon>
        <taxon>Streptosporangiaceae</taxon>
        <taxon>Nonomuraea</taxon>
    </lineage>
</organism>
<dbReference type="InterPro" id="IPR001959">
    <property type="entry name" value="Transposase"/>
</dbReference>
<comment type="caution">
    <text evidence="8">The sequence shown here is derived from an EMBL/GenBank/DDBJ whole genome shotgun (WGS) entry which is preliminary data.</text>
</comment>